<accession>A0ACC4C125</accession>
<dbReference type="Proteomes" id="UP000309997">
    <property type="component" value="Unassembled WGS sequence"/>
</dbReference>
<evidence type="ECO:0000313" key="2">
    <source>
        <dbReference type="Proteomes" id="UP000309997"/>
    </source>
</evidence>
<proteinExistence type="predicted"/>
<organism evidence="1 2">
    <name type="scientific">Populus alba</name>
    <name type="common">White poplar</name>
    <dbReference type="NCBI Taxonomy" id="43335"/>
    <lineage>
        <taxon>Eukaryota</taxon>
        <taxon>Viridiplantae</taxon>
        <taxon>Streptophyta</taxon>
        <taxon>Embryophyta</taxon>
        <taxon>Tracheophyta</taxon>
        <taxon>Spermatophyta</taxon>
        <taxon>Magnoliopsida</taxon>
        <taxon>eudicotyledons</taxon>
        <taxon>Gunneridae</taxon>
        <taxon>Pentapetalae</taxon>
        <taxon>rosids</taxon>
        <taxon>fabids</taxon>
        <taxon>Malpighiales</taxon>
        <taxon>Salicaceae</taxon>
        <taxon>Saliceae</taxon>
        <taxon>Populus</taxon>
    </lineage>
</organism>
<sequence length="556" mass="61577">MPAGCLPSLYTPFASMITKILTPKTFTSFPPTSSRKTCNYSMTCRATSSSSSSSSYSSITDFDLYDLLGIDSSSDHSQIKIAYRTLQKRCHPDIAGPAGHDMAIILNEAYSLLSDPNSRLAYDKEQAKMAELRGFSGKPIYSVWFGSEGEQRAVFVDEVKCVGCLKCALIAEKTFAIESLHGRARVVAQWADPEHKIQAAIDACPVDCISTVERSDLAALEFLMSKQPRGSVRVGGGNTAGERVSNIFIDVKKFQNRFVDAMNKANPQNSMESDLQREARISAFQAIRSISNWLYWQSPKTRADSPESCQKLARIVRKSPQPNIDKIREAAAARKKARESTRPFRQTPSSSLHYDEYWTPTQFLPASINSSSSRATPETSHTKEPKKLEKDNRGEEKRQANPIRWEIPMVPAIIAAVIIHLQVGEGTGGRLNEHVGGSFALEIVNSSWLQVTLAGITWYLIGLAIIGVVEAIRKRIADKRKQFEWFIPKKIHKTYAGSILHGKTVRERERAGGIASGALIKILLSHLFTFTNFATKTIVTVKNLSSSPPPPSSIYK</sequence>
<keyword evidence="2" id="KW-1185">Reference proteome</keyword>
<gene>
    <name evidence="1" type="ORF">D5086_015032</name>
</gene>
<protein>
    <submittedName>
        <fullName evidence="1">Uncharacterized protein</fullName>
    </submittedName>
</protein>
<reference evidence="1 2" key="1">
    <citation type="journal article" date="2024" name="Plant Biotechnol. J.">
        <title>Genome and CRISPR/Cas9 system of a widespread forest tree (Populus alba) in the world.</title>
        <authorList>
            <person name="Liu Y.J."/>
            <person name="Jiang P.F."/>
            <person name="Han X.M."/>
            <person name="Li X.Y."/>
            <person name="Wang H.M."/>
            <person name="Wang Y.J."/>
            <person name="Wang X.X."/>
            <person name="Zeng Q.Y."/>
        </authorList>
    </citation>
    <scope>NUCLEOTIDE SEQUENCE [LARGE SCALE GENOMIC DNA]</scope>
    <source>
        <strain evidence="2">cv. PAL-ZL1</strain>
    </source>
</reference>
<dbReference type="EMBL" id="RCHU02000007">
    <property type="protein sequence ID" value="KAL3583971.1"/>
    <property type="molecule type" value="Genomic_DNA"/>
</dbReference>
<comment type="caution">
    <text evidence="1">The sequence shown here is derived from an EMBL/GenBank/DDBJ whole genome shotgun (WGS) entry which is preliminary data.</text>
</comment>
<evidence type="ECO:0000313" key="1">
    <source>
        <dbReference type="EMBL" id="KAL3583971.1"/>
    </source>
</evidence>
<name>A0ACC4C125_POPAL</name>